<proteinExistence type="predicted"/>
<dbReference type="RefSeq" id="WP_034978440.1">
    <property type="nucleotide sequence ID" value="NZ_FOFI01000005.1"/>
</dbReference>
<organism evidence="1 2">
    <name type="scientific">Epilithonimonas lactis</name>
    <dbReference type="NCBI Taxonomy" id="421072"/>
    <lineage>
        <taxon>Bacteria</taxon>
        <taxon>Pseudomonadati</taxon>
        <taxon>Bacteroidota</taxon>
        <taxon>Flavobacteriia</taxon>
        <taxon>Flavobacteriales</taxon>
        <taxon>Weeksellaceae</taxon>
        <taxon>Chryseobacterium group</taxon>
        <taxon>Epilithonimonas</taxon>
    </lineage>
</organism>
<sequence>MVYEHGGLALNLFKLKAIKMEKDDRGGNLIFEFHNLFREVQVDKDQDLWETRSYEDSPVSQYFDDHADLVLHYEEWTNLWYQWTGYVKRGDEALWRQQNGFVDAFWDAAQEEKKSEKEE</sequence>
<keyword evidence="2" id="KW-1185">Reference proteome</keyword>
<dbReference type="STRING" id="421072.SAMN04488097_3467"/>
<accession>A0A085B998</accession>
<reference evidence="1 2" key="1">
    <citation type="submission" date="2014-07" db="EMBL/GenBank/DDBJ databases">
        <title>Epilithonimonas lactis LMG 22401 Genome.</title>
        <authorList>
            <person name="Pipes S.E."/>
            <person name="Stropko S.J."/>
        </authorList>
    </citation>
    <scope>NUCLEOTIDE SEQUENCE [LARGE SCALE GENOMIC DNA]</scope>
    <source>
        <strain evidence="1 2">LMG 24401</strain>
    </source>
</reference>
<protein>
    <submittedName>
        <fullName evidence="1">Uncharacterized protein</fullName>
    </submittedName>
</protein>
<dbReference type="OrthoDB" id="1264607at2"/>
<dbReference type="Proteomes" id="UP000028623">
    <property type="component" value="Unassembled WGS sequence"/>
</dbReference>
<dbReference type="AlphaFoldDB" id="A0A085B998"/>
<name>A0A085B998_9FLAO</name>
<evidence type="ECO:0000313" key="1">
    <source>
        <dbReference type="EMBL" id="KFC19043.1"/>
    </source>
</evidence>
<dbReference type="EMBL" id="JPLY01000005">
    <property type="protein sequence ID" value="KFC19043.1"/>
    <property type="molecule type" value="Genomic_DNA"/>
</dbReference>
<evidence type="ECO:0000313" key="2">
    <source>
        <dbReference type="Proteomes" id="UP000028623"/>
    </source>
</evidence>
<gene>
    <name evidence="1" type="ORF">IO89_16125</name>
</gene>
<comment type="caution">
    <text evidence="1">The sequence shown here is derived from an EMBL/GenBank/DDBJ whole genome shotgun (WGS) entry which is preliminary data.</text>
</comment>